<organism evidence="1 2">
    <name type="scientific">Strongyloides venezuelensis</name>
    <name type="common">Threadworm</name>
    <dbReference type="NCBI Taxonomy" id="75913"/>
    <lineage>
        <taxon>Eukaryota</taxon>
        <taxon>Metazoa</taxon>
        <taxon>Ecdysozoa</taxon>
        <taxon>Nematoda</taxon>
        <taxon>Chromadorea</taxon>
        <taxon>Rhabditida</taxon>
        <taxon>Tylenchina</taxon>
        <taxon>Panagrolaimomorpha</taxon>
        <taxon>Strongyloidoidea</taxon>
        <taxon>Strongyloididae</taxon>
        <taxon>Strongyloides</taxon>
    </lineage>
</organism>
<dbReference type="AlphaFoldDB" id="A0A0K0FW86"/>
<name>A0A0K0FW86_STRVS</name>
<proteinExistence type="predicted"/>
<reference evidence="1" key="1">
    <citation type="submission" date="2014-07" db="EMBL/GenBank/DDBJ databases">
        <authorList>
            <person name="Martin A.A"/>
            <person name="De Silva N."/>
        </authorList>
    </citation>
    <scope>NUCLEOTIDE SEQUENCE</scope>
</reference>
<reference evidence="2" key="2">
    <citation type="submission" date="2015-08" db="UniProtKB">
        <authorList>
            <consortium name="WormBaseParasite"/>
        </authorList>
    </citation>
    <scope>IDENTIFICATION</scope>
</reference>
<evidence type="ECO:0000313" key="2">
    <source>
        <dbReference type="WBParaSite" id="SVE_1664600.1"/>
    </source>
</evidence>
<protein>
    <submittedName>
        <fullName evidence="2">PIPO</fullName>
    </submittedName>
</protein>
<accession>A0A0K0FW86</accession>
<evidence type="ECO:0000313" key="1">
    <source>
        <dbReference type="Proteomes" id="UP000035680"/>
    </source>
</evidence>
<dbReference type="Proteomes" id="UP000035680">
    <property type="component" value="Unassembled WGS sequence"/>
</dbReference>
<dbReference type="WBParaSite" id="SVE_1664600.1">
    <property type="protein sequence ID" value="SVE_1664600.1"/>
    <property type="gene ID" value="SVE_1664600"/>
</dbReference>
<keyword evidence="1" id="KW-1185">Reference proteome</keyword>
<sequence>GGADGAQVAAGQGRLEQVGRVARAGGTARAHQRVNFINKKDYRLRRVRGLFQQRFQARFKFTLHGRPSQQRANIQ</sequence>
<dbReference type="AntiFam" id="ANF00007">
    <property type="entry name" value="Shadow ORF (opposite clpB)"/>
</dbReference>